<keyword evidence="2" id="KW-0238">DNA-binding</keyword>
<evidence type="ECO:0000259" key="4">
    <source>
        <dbReference type="PROSITE" id="PS51898"/>
    </source>
</evidence>
<dbReference type="InterPro" id="IPR050090">
    <property type="entry name" value="Tyrosine_recombinase_XerCD"/>
</dbReference>
<organism evidence="5 6">
    <name type="scientific">Epilithonimonas mollis</name>
    <dbReference type="NCBI Taxonomy" id="216903"/>
    <lineage>
        <taxon>Bacteria</taxon>
        <taxon>Pseudomonadati</taxon>
        <taxon>Bacteroidota</taxon>
        <taxon>Flavobacteriia</taxon>
        <taxon>Flavobacteriales</taxon>
        <taxon>Weeksellaceae</taxon>
        <taxon>Chryseobacterium group</taxon>
        <taxon>Epilithonimonas</taxon>
    </lineage>
</organism>
<dbReference type="InterPro" id="IPR025269">
    <property type="entry name" value="SAM-like_dom"/>
</dbReference>
<evidence type="ECO:0000256" key="2">
    <source>
        <dbReference type="ARBA" id="ARBA00023125"/>
    </source>
</evidence>
<sequence length="403" mass="47406">MVSYTFTLAPKANKTGERSIIISFIKDRKNTSLSIGKTCKEKDWSFDACRLKTSHPNHANLNKFIERRIKIIDEIIDDFDKNGIYFTLPDLINKLKTSSGQRISLTYTSFHEDLIRNLLASDKTGTAKVEKDTLNALQRFFGKKDISFNELDYSNLKKFEVYCISRGNRESSIAIRMRTLRSVFNQAIRNQVITEKQYPFRQYKISKLKESGKKEYLNEEEIEKLKKYEPEDEKLSFAKDMFLFSYYARGINFLDLIKLEKKFLNIDRIDYIRSKTGVPVSFKINDYARNIMEKYKSEDSSKFIFNIMNTEKPTQIYLKNRSKKVLTYYVNMQLKEIMKELQIKKNISYYCARHSFATVLKFNNISIETIREALGQKDIKSTMSYLNSLPDNKLDKIIDEVLK</sequence>
<dbReference type="SUPFAM" id="SSF56349">
    <property type="entry name" value="DNA breaking-rejoining enzymes"/>
    <property type="match status" value="1"/>
</dbReference>
<proteinExistence type="inferred from homology"/>
<feature type="domain" description="Tyr recombinase" evidence="4">
    <location>
        <begin position="212"/>
        <end position="399"/>
    </location>
</feature>
<dbReference type="EMBL" id="FRAM01000002">
    <property type="protein sequence ID" value="SHK24849.1"/>
    <property type="molecule type" value="Genomic_DNA"/>
</dbReference>
<dbReference type="OrthoDB" id="1094492at2"/>
<dbReference type="InterPro" id="IPR011010">
    <property type="entry name" value="DNA_brk_join_enz"/>
</dbReference>
<dbReference type="AlphaFoldDB" id="A0A1M6QX50"/>
<dbReference type="InterPro" id="IPR002104">
    <property type="entry name" value="Integrase_catalytic"/>
</dbReference>
<evidence type="ECO:0000256" key="1">
    <source>
        <dbReference type="ARBA" id="ARBA00008857"/>
    </source>
</evidence>
<dbReference type="GO" id="GO:0006310">
    <property type="term" value="P:DNA recombination"/>
    <property type="evidence" value="ECO:0007669"/>
    <property type="project" value="UniProtKB-KW"/>
</dbReference>
<evidence type="ECO:0000256" key="3">
    <source>
        <dbReference type="ARBA" id="ARBA00023172"/>
    </source>
</evidence>
<dbReference type="PROSITE" id="PS51898">
    <property type="entry name" value="TYR_RECOMBINASE"/>
    <property type="match status" value="1"/>
</dbReference>
<reference evidence="6" key="1">
    <citation type="submission" date="2016-11" db="EMBL/GenBank/DDBJ databases">
        <authorList>
            <person name="Varghese N."/>
            <person name="Submissions S."/>
        </authorList>
    </citation>
    <scope>NUCLEOTIDE SEQUENCE [LARGE SCALE GENOMIC DNA]</scope>
    <source>
        <strain evidence="6">DSM 18016</strain>
    </source>
</reference>
<evidence type="ECO:0000313" key="5">
    <source>
        <dbReference type="EMBL" id="SHK24849.1"/>
    </source>
</evidence>
<keyword evidence="3" id="KW-0233">DNA recombination</keyword>
<dbReference type="GO" id="GO:0015074">
    <property type="term" value="P:DNA integration"/>
    <property type="evidence" value="ECO:0007669"/>
    <property type="project" value="InterPro"/>
</dbReference>
<dbReference type="Gene3D" id="1.10.443.10">
    <property type="entry name" value="Intergrase catalytic core"/>
    <property type="match status" value="1"/>
</dbReference>
<evidence type="ECO:0000313" key="6">
    <source>
        <dbReference type="Proteomes" id="UP000184498"/>
    </source>
</evidence>
<dbReference type="Pfam" id="PF17293">
    <property type="entry name" value="Arm-DNA-bind_5"/>
    <property type="match status" value="1"/>
</dbReference>
<dbReference type="PANTHER" id="PTHR30349">
    <property type="entry name" value="PHAGE INTEGRASE-RELATED"/>
    <property type="match status" value="1"/>
</dbReference>
<dbReference type="Pfam" id="PF13102">
    <property type="entry name" value="Phage_int_SAM_5"/>
    <property type="match status" value="1"/>
</dbReference>
<dbReference type="InterPro" id="IPR035386">
    <property type="entry name" value="Arm-DNA-bind_5"/>
</dbReference>
<keyword evidence="6" id="KW-1185">Reference proteome</keyword>
<name>A0A1M6QX50_9FLAO</name>
<protein>
    <submittedName>
        <fullName evidence="5">Site-specific recombinase XerD</fullName>
    </submittedName>
</protein>
<dbReference type="STRING" id="216903.SAMN05444371_1567"/>
<dbReference type="InterPro" id="IPR010998">
    <property type="entry name" value="Integrase_recombinase_N"/>
</dbReference>
<dbReference type="Proteomes" id="UP000184498">
    <property type="component" value="Unassembled WGS sequence"/>
</dbReference>
<dbReference type="Gene3D" id="1.10.150.130">
    <property type="match status" value="1"/>
</dbReference>
<dbReference type="InterPro" id="IPR013762">
    <property type="entry name" value="Integrase-like_cat_sf"/>
</dbReference>
<dbReference type="GO" id="GO:0003677">
    <property type="term" value="F:DNA binding"/>
    <property type="evidence" value="ECO:0007669"/>
    <property type="project" value="UniProtKB-KW"/>
</dbReference>
<dbReference type="Pfam" id="PF00589">
    <property type="entry name" value="Phage_integrase"/>
    <property type="match status" value="1"/>
</dbReference>
<accession>A0A1M6QX50</accession>
<dbReference type="PANTHER" id="PTHR30349:SF64">
    <property type="entry name" value="PROPHAGE INTEGRASE INTD-RELATED"/>
    <property type="match status" value="1"/>
</dbReference>
<dbReference type="CDD" id="cd01185">
    <property type="entry name" value="INTN1_C_like"/>
    <property type="match status" value="1"/>
</dbReference>
<gene>
    <name evidence="5" type="ORF">SAMN05444371_1567</name>
</gene>
<dbReference type="RefSeq" id="WP_072997256.1">
    <property type="nucleotide sequence ID" value="NZ_FRAM01000002.1"/>
</dbReference>
<comment type="similarity">
    <text evidence="1">Belongs to the 'phage' integrase family.</text>
</comment>